<proteinExistence type="predicted"/>
<organism evidence="2 3">
    <name type="scientific">Pocillopora meandrina</name>
    <dbReference type="NCBI Taxonomy" id="46732"/>
    <lineage>
        <taxon>Eukaryota</taxon>
        <taxon>Metazoa</taxon>
        <taxon>Cnidaria</taxon>
        <taxon>Anthozoa</taxon>
        <taxon>Hexacorallia</taxon>
        <taxon>Scleractinia</taxon>
        <taxon>Astrocoeniina</taxon>
        <taxon>Pocilloporidae</taxon>
        <taxon>Pocillopora</taxon>
    </lineage>
</organism>
<dbReference type="AlphaFoldDB" id="A0AAU9XV69"/>
<name>A0AAU9XV69_9CNID</name>
<gene>
    <name evidence="2" type="ORF">PMEA_00032072</name>
</gene>
<sequence length="203" mass="22801">MSCFGRRQNGNRVGNKEVFLKPAKIQKNIIHQLWSPVSQSNTRKIIIKGCQAILKEATYKLWSKFSNKGDGIMERNSDDGTVSCDGNRDQNSDHQNMTTRDKTQGTNDPPCYAFLFDKKYAIKGNGEGQPITTVEIDAIDDNVKSVVFEPKYHGGSTMLKLFGTDLYVGCDRDGHTTLMKSVDHTNPSPKVLFHAERVRSKDK</sequence>
<evidence type="ECO:0000313" key="3">
    <source>
        <dbReference type="Proteomes" id="UP001159428"/>
    </source>
</evidence>
<comment type="caution">
    <text evidence="2">The sequence shown here is derived from an EMBL/GenBank/DDBJ whole genome shotgun (WGS) entry which is preliminary data.</text>
</comment>
<evidence type="ECO:0000313" key="2">
    <source>
        <dbReference type="EMBL" id="CAH3159667.1"/>
    </source>
</evidence>
<dbReference type="EMBL" id="CALNXJ010000072">
    <property type="protein sequence ID" value="CAH3159667.1"/>
    <property type="molecule type" value="Genomic_DNA"/>
</dbReference>
<accession>A0AAU9XV69</accession>
<keyword evidence="3" id="KW-1185">Reference proteome</keyword>
<evidence type="ECO:0000256" key="1">
    <source>
        <dbReference type="SAM" id="MobiDB-lite"/>
    </source>
</evidence>
<feature type="region of interest" description="Disordered" evidence="1">
    <location>
        <begin position="74"/>
        <end position="105"/>
    </location>
</feature>
<dbReference type="Proteomes" id="UP001159428">
    <property type="component" value="Unassembled WGS sequence"/>
</dbReference>
<reference evidence="2 3" key="1">
    <citation type="submission" date="2022-05" db="EMBL/GenBank/DDBJ databases">
        <authorList>
            <consortium name="Genoscope - CEA"/>
            <person name="William W."/>
        </authorList>
    </citation>
    <scope>NUCLEOTIDE SEQUENCE [LARGE SCALE GENOMIC DNA]</scope>
</reference>
<protein>
    <submittedName>
        <fullName evidence="2">Uncharacterized protein</fullName>
    </submittedName>
</protein>